<accession>A0AAD4M5G2</accession>
<dbReference type="Proteomes" id="UP001203297">
    <property type="component" value="Unassembled WGS sequence"/>
</dbReference>
<dbReference type="GO" id="GO:0006620">
    <property type="term" value="P:post-translational protein targeting to endoplasmic reticulum membrane"/>
    <property type="evidence" value="ECO:0007669"/>
    <property type="project" value="TreeGrafter"/>
</dbReference>
<proteinExistence type="predicted"/>
<reference evidence="2" key="1">
    <citation type="journal article" date="2022" name="New Phytol.">
        <title>Evolutionary transition to the ectomycorrhizal habit in the genomes of a hyperdiverse lineage of mushroom-forming fungi.</title>
        <authorList>
            <person name="Looney B."/>
            <person name="Miyauchi S."/>
            <person name="Morin E."/>
            <person name="Drula E."/>
            <person name="Courty P.E."/>
            <person name="Kohler A."/>
            <person name="Kuo A."/>
            <person name="LaButti K."/>
            <person name="Pangilinan J."/>
            <person name="Lipzen A."/>
            <person name="Riley R."/>
            <person name="Andreopoulos W."/>
            <person name="He G."/>
            <person name="Johnson J."/>
            <person name="Nolan M."/>
            <person name="Tritt A."/>
            <person name="Barry K.W."/>
            <person name="Grigoriev I.V."/>
            <person name="Nagy L.G."/>
            <person name="Hibbett D."/>
            <person name="Henrissat B."/>
            <person name="Matheny P.B."/>
            <person name="Labbe J."/>
            <person name="Martin F.M."/>
        </authorList>
    </citation>
    <scope>NUCLEOTIDE SEQUENCE</scope>
    <source>
        <strain evidence="2">BPL690</strain>
    </source>
</reference>
<dbReference type="AlphaFoldDB" id="A0AAD4M5G2"/>
<dbReference type="InterPro" id="IPR010371">
    <property type="entry name" value="YBR137W-like"/>
</dbReference>
<dbReference type="GO" id="GO:0072380">
    <property type="term" value="C:TRC complex"/>
    <property type="evidence" value="ECO:0007669"/>
    <property type="project" value="TreeGrafter"/>
</dbReference>
<dbReference type="Gene3D" id="3.30.450.150">
    <property type="entry name" value="Haem-degrading domain"/>
    <property type="match status" value="1"/>
</dbReference>
<name>A0AAD4M5G2_9AGAM</name>
<evidence type="ECO:0000313" key="3">
    <source>
        <dbReference type="Proteomes" id="UP001203297"/>
    </source>
</evidence>
<comment type="caution">
    <text evidence="2">The sequence shown here is derived from an EMBL/GenBank/DDBJ whole genome shotgun (WGS) entry which is preliminary data.</text>
</comment>
<protein>
    <submittedName>
        <fullName evidence="2">Uncharacterized protein</fullName>
    </submittedName>
</protein>
<gene>
    <name evidence="2" type="ORF">B0F90DRAFT_1809967</name>
</gene>
<evidence type="ECO:0000256" key="1">
    <source>
        <dbReference type="SAM" id="MobiDB-lite"/>
    </source>
</evidence>
<dbReference type="PANTHER" id="PTHR28255">
    <property type="match status" value="1"/>
</dbReference>
<evidence type="ECO:0000313" key="2">
    <source>
        <dbReference type="EMBL" id="KAI0301876.1"/>
    </source>
</evidence>
<dbReference type="PANTHER" id="PTHR28255:SF1">
    <property type="entry name" value="UPF0303 PROTEIN YBR137W"/>
    <property type="match status" value="1"/>
</dbReference>
<keyword evidence="3" id="KW-1185">Reference proteome</keyword>
<dbReference type="EMBL" id="WTXG01000012">
    <property type="protein sequence ID" value="KAI0301876.1"/>
    <property type="molecule type" value="Genomic_DNA"/>
</dbReference>
<dbReference type="InterPro" id="IPR038084">
    <property type="entry name" value="PduO/GlcC-like_sf"/>
</dbReference>
<sequence>MPPTDAELATKALDEEATYRFPSFSANDAVTLGLSMRKRFRASSRHQRLGRGLVISIQTIVGHTLFSCTVGDLGNTVGDVSLDSWTCLDGMISVVRRTGHSSFYVEKGMGAMGKTPKQLGLPSDLRIHGGGEPIHTPSTPRYNRFRPDNAPCCPIAVIACYSGSSADDHHMVVTSVRDYLRKMSETTDKPPLGSRGPVRMPSPVIHDGST</sequence>
<organism evidence="2 3">
    <name type="scientific">Multifurca ochricompacta</name>
    <dbReference type="NCBI Taxonomy" id="376703"/>
    <lineage>
        <taxon>Eukaryota</taxon>
        <taxon>Fungi</taxon>
        <taxon>Dikarya</taxon>
        <taxon>Basidiomycota</taxon>
        <taxon>Agaricomycotina</taxon>
        <taxon>Agaricomycetes</taxon>
        <taxon>Russulales</taxon>
        <taxon>Russulaceae</taxon>
        <taxon>Multifurca</taxon>
    </lineage>
</organism>
<feature type="region of interest" description="Disordered" evidence="1">
    <location>
        <begin position="185"/>
        <end position="210"/>
    </location>
</feature>